<keyword evidence="7 12" id="KW-0520">NAD</keyword>
<dbReference type="SUPFAM" id="SSF47587">
    <property type="entry name" value="Domain of poly(ADP-ribose) polymerase"/>
    <property type="match status" value="1"/>
</dbReference>
<dbReference type="GO" id="GO:0016779">
    <property type="term" value="F:nucleotidyltransferase activity"/>
    <property type="evidence" value="ECO:0007669"/>
    <property type="project" value="UniProtKB-KW"/>
</dbReference>
<comment type="subcellular location">
    <subcellularLocation>
        <location evidence="3">Nucleus</location>
    </subcellularLocation>
</comment>
<dbReference type="InterPro" id="IPR003034">
    <property type="entry name" value="SAP_dom"/>
</dbReference>
<comment type="catalytic activity">
    <reaction evidence="1">
        <text>L-aspartyl-[protein] + NAD(+) = 4-O-(ADP-D-ribosyl)-L-aspartyl-[protein] + nicotinamide</text>
        <dbReference type="Rhea" id="RHEA:54424"/>
        <dbReference type="Rhea" id="RHEA-COMP:9867"/>
        <dbReference type="Rhea" id="RHEA-COMP:13832"/>
        <dbReference type="ChEBI" id="CHEBI:17154"/>
        <dbReference type="ChEBI" id="CHEBI:29961"/>
        <dbReference type="ChEBI" id="CHEBI:57540"/>
        <dbReference type="ChEBI" id="CHEBI:138102"/>
    </reaction>
</comment>
<dbReference type="FunFam" id="2.20.140.10:FF:000001">
    <property type="entry name" value="Poly [ADP-ribose] polymerase"/>
    <property type="match status" value="1"/>
</dbReference>
<comment type="catalytic activity">
    <reaction evidence="2">
        <text>L-glutamyl-[protein] + NAD(+) = 5-O-(ADP-D-ribosyl)-L-glutamyl-[protein] + nicotinamide</text>
        <dbReference type="Rhea" id="RHEA:58224"/>
        <dbReference type="Rhea" id="RHEA-COMP:10208"/>
        <dbReference type="Rhea" id="RHEA-COMP:15089"/>
        <dbReference type="ChEBI" id="CHEBI:17154"/>
        <dbReference type="ChEBI" id="CHEBI:29973"/>
        <dbReference type="ChEBI" id="CHEBI:57540"/>
        <dbReference type="ChEBI" id="CHEBI:142540"/>
    </reaction>
</comment>
<evidence type="ECO:0000256" key="7">
    <source>
        <dbReference type="ARBA" id="ARBA00023027"/>
    </source>
</evidence>
<dbReference type="InterPro" id="IPR012317">
    <property type="entry name" value="Poly(ADP-ribose)pol_cat_dom"/>
</dbReference>
<feature type="compositionally biased region" description="Polar residues" evidence="13">
    <location>
        <begin position="236"/>
        <end position="250"/>
    </location>
</feature>
<keyword evidence="4 12" id="KW-0328">Glycosyltransferase</keyword>
<keyword evidence="14" id="KW-0472">Membrane</keyword>
<feature type="domain" description="PARP alpha-helical" evidence="17">
    <location>
        <begin position="437"/>
        <end position="555"/>
    </location>
</feature>
<dbReference type="InterPro" id="IPR044730">
    <property type="entry name" value="RNase_H-like_dom_plant"/>
</dbReference>
<dbReference type="GO" id="GO:1990404">
    <property type="term" value="F:NAD+-protein mono-ADP-ribosyltransferase activity"/>
    <property type="evidence" value="ECO:0007669"/>
    <property type="project" value="TreeGrafter"/>
</dbReference>
<dbReference type="Pfam" id="PF05406">
    <property type="entry name" value="WGR"/>
    <property type="match status" value="1"/>
</dbReference>
<dbReference type="InterPro" id="IPR050800">
    <property type="entry name" value="ARTD/PARP"/>
</dbReference>
<dbReference type="EC" id="2.4.2.-" evidence="12"/>
<comment type="caution">
    <text evidence="19">The sequence shown here is derived from an EMBL/GenBank/DDBJ whole genome shotgun (WGS) entry which is preliminary data.</text>
</comment>
<dbReference type="InterPro" id="IPR036616">
    <property type="entry name" value="Poly(ADP-ribose)pol_reg_dom_sf"/>
</dbReference>
<evidence type="ECO:0000259" key="18">
    <source>
        <dbReference type="PROSITE" id="PS51977"/>
    </source>
</evidence>
<keyword evidence="6" id="KW-0548">Nucleotidyltransferase</keyword>
<evidence type="ECO:0000259" key="15">
    <source>
        <dbReference type="PROSITE" id="PS50800"/>
    </source>
</evidence>
<evidence type="ECO:0000256" key="14">
    <source>
        <dbReference type="SAM" id="Phobius"/>
    </source>
</evidence>
<evidence type="ECO:0000256" key="1">
    <source>
        <dbReference type="ARBA" id="ARBA00000438"/>
    </source>
</evidence>
<comment type="function">
    <text evidence="10">Involved in the base excision repair (BER) pathway, by catalyzing the poly(ADP-ribosyl)ation of a limited number of acceptor proteins involved in chromatin architecture and in DNA metabolism. This modification follows DNA damages and appears as an obligatory step in a detection/signaling pathway leading to the reparation of DNA strand breaks.</text>
</comment>
<evidence type="ECO:0000256" key="4">
    <source>
        <dbReference type="ARBA" id="ARBA00022676"/>
    </source>
</evidence>
<dbReference type="SMART" id="SM00773">
    <property type="entry name" value="WGR"/>
    <property type="match status" value="1"/>
</dbReference>
<dbReference type="SUPFAM" id="SSF142921">
    <property type="entry name" value="WGR domain-like"/>
    <property type="match status" value="1"/>
</dbReference>
<dbReference type="InterPro" id="IPR036930">
    <property type="entry name" value="WGR_dom_sf"/>
</dbReference>
<dbReference type="Gene3D" id="1.20.142.10">
    <property type="entry name" value="Poly(ADP-ribose) polymerase, regulatory domain"/>
    <property type="match status" value="1"/>
</dbReference>
<dbReference type="CDD" id="cd08002">
    <property type="entry name" value="WGR_PARP3_like"/>
    <property type="match status" value="1"/>
</dbReference>
<organism evidence="19 20">
    <name type="scientific">Citrus x changshan-huyou</name>
    <dbReference type="NCBI Taxonomy" id="2935761"/>
    <lineage>
        <taxon>Eukaryota</taxon>
        <taxon>Viridiplantae</taxon>
        <taxon>Streptophyta</taxon>
        <taxon>Embryophyta</taxon>
        <taxon>Tracheophyta</taxon>
        <taxon>Spermatophyta</taxon>
        <taxon>Magnoliopsida</taxon>
        <taxon>eudicotyledons</taxon>
        <taxon>Gunneridae</taxon>
        <taxon>Pentapetalae</taxon>
        <taxon>rosids</taxon>
        <taxon>malvids</taxon>
        <taxon>Sapindales</taxon>
        <taxon>Rutaceae</taxon>
        <taxon>Aurantioideae</taxon>
        <taxon>Citrus</taxon>
    </lineage>
</organism>
<dbReference type="Gene3D" id="3.90.228.10">
    <property type="match status" value="1"/>
</dbReference>
<feature type="transmembrane region" description="Helical" evidence="14">
    <location>
        <begin position="671"/>
        <end position="695"/>
    </location>
</feature>
<dbReference type="AlphaFoldDB" id="A0AAP0MH19"/>
<evidence type="ECO:0000256" key="3">
    <source>
        <dbReference type="ARBA" id="ARBA00004123"/>
    </source>
</evidence>
<gene>
    <name evidence="19" type="ORF">WN944_017078</name>
</gene>
<evidence type="ECO:0000256" key="13">
    <source>
        <dbReference type="SAM" id="MobiDB-lite"/>
    </source>
</evidence>
<dbReference type="Proteomes" id="UP001428341">
    <property type="component" value="Unassembled WGS sequence"/>
</dbReference>
<proteinExistence type="inferred from homology"/>
<dbReference type="PROSITE" id="PS51059">
    <property type="entry name" value="PARP_CATALYTIC"/>
    <property type="match status" value="1"/>
</dbReference>
<evidence type="ECO:0000256" key="12">
    <source>
        <dbReference type="RuleBase" id="RU362114"/>
    </source>
</evidence>
<comment type="similarity">
    <text evidence="9">Belongs to the ARTD/PARP family.</text>
</comment>
<evidence type="ECO:0000256" key="6">
    <source>
        <dbReference type="ARBA" id="ARBA00022695"/>
    </source>
</evidence>
<evidence type="ECO:0000313" key="20">
    <source>
        <dbReference type="Proteomes" id="UP001428341"/>
    </source>
</evidence>
<feature type="region of interest" description="Disordered" evidence="13">
    <location>
        <begin position="214"/>
        <end position="253"/>
    </location>
</feature>
<keyword evidence="8" id="KW-0539">Nucleus</keyword>
<protein>
    <recommendedName>
        <fullName evidence="12">Poly [ADP-ribose] polymerase</fullName>
        <shortName evidence="12">PARP</shortName>
        <ecNumber evidence="12">2.4.2.-</ecNumber>
    </recommendedName>
</protein>
<evidence type="ECO:0000256" key="2">
    <source>
        <dbReference type="ARBA" id="ARBA00000459"/>
    </source>
</evidence>
<dbReference type="PROSITE" id="PS51977">
    <property type="entry name" value="WGR"/>
    <property type="match status" value="1"/>
</dbReference>
<feature type="domain" description="SAP" evidence="15">
    <location>
        <begin position="180"/>
        <end position="214"/>
    </location>
</feature>
<evidence type="ECO:0000256" key="11">
    <source>
        <dbReference type="ARBA" id="ARBA00033987"/>
    </source>
</evidence>
<dbReference type="InterPro" id="IPR004102">
    <property type="entry name" value="Poly(ADP-ribose)pol_reg_dom"/>
</dbReference>
<dbReference type="GO" id="GO:0003950">
    <property type="term" value="F:NAD+ poly-ADP-ribosyltransferase activity"/>
    <property type="evidence" value="ECO:0007669"/>
    <property type="project" value="UniProtKB-UniRule"/>
</dbReference>
<keyword evidence="20" id="KW-1185">Reference proteome</keyword>
<dbReference type="GO" id="GO:0005730">
    <property type="term" value="C:nucleolus"/>
    <property type="evidence" value="ECO:0007669"/>
    <property type="project" value="TreeGrafter"/>
</dbReference>
<dbReference type="Pfam" id="PF02877">
    <property type="entry name" value="PARP_reg"/>
    <property type="match status" value="1"/>
</dbReference>
<evidence type="ECO:0000256" key="9">
    <source>
        <dbReference type="ARBA" id="ARBA00024347"/>
    </source>
</evidence>
<dbReference type="EMBL" id="JBCGBO010000005">
    <property type="protein sequence ID" value="KAK9201870.1"/>
    <property type="molecule type" value="Genomic_DNA"/>
</dbReference>
<accession>A0AAP0MH19</accession>
<sequence>MTRIEGWIHWTALVWPWVKLNTDGAKKSSGIAGAGGLIRDFRGVWQIGYSANLGVCSEIQALLQRDWLTKVEHIYREANKAVDFLASYNFSFSLGLHCFQSIPPNMLNILTNDVHESDVKTTWMSFCCTHPTMTSAGSITAVSQLSLRACLTTFIFSVGRQDDLDVVLLHSPNNDQCGMASNLKVDQLRAKLAQCGLSTAGTDATLVQRLEGAVEEENKKSVGSKKRGRECDETDSNGSQKVKSIESSGQMGVKQLREQADLRGLSKAGTKKELLGRLCNHVEQSDSKDTLLQEEANDCKDEKIVKATKKGAAVLDPWLPEHIKISYHVFQKACLGNDIYDAMLNQSNIGDNSNDFYVIQLLESDGGGEYMVYNRWGRVGVKGQDTIFGPYNLQATAINEFEQKFFAKTKNHWSNRWQFTSYPKVLHLVHEKSDSTINIQPQNTKLEPRVAKFLSYMQCQQDEARYNANKLPLGTLSKSTILKGYDVLKRIADVIHPPDRRKLEQLSGEFYTVIPHDFGFQKMGDFVIDTPQKLKLKLEMVKALGEIEVATNLLEDDTQIQADPLYAYYQRLHCQLTPLEVDSLEFSLIAKYLLNTHAKTHSSYSVDIVQIFRVEREGETERFKKQLSNSKNRMLLWHGSRLTNWTGILSQGLRIAPPEAPATGYMFGKGFILLICSPIVWITVMLLLLLQLVALGDMSELLSANSDADKLPDGKLSTKGVGQTAPDPLEAETFEDGVIVPLGKPKEQLSSKGHLLYNEYIVYNVDQIRMRYVVQAPRSRSVTTTPVRSRSVTTTLVRSRTVTNDLLGYDSGSICT</sequence>
<evidence type="ECO:0000259" key="17">
    <source>
        <dbReference type="PROSITE" id="PS51060"/>
    </source>
</evidence>
<dbReference type="GO" id="GO:0070212">
    <property type="term" value="P:protein poly-ADP-ribosylation"/>
    <property type="evidence" value="ECO:0007669"/>
    <property type="project" value="TreeGrafter"/>
</dbReference>
<dbReference type="SMART" id="SM00513">
    <property type="entry name" value="SAP"/>
    <property type="match status" value="2"/>
</dbReference>
<name>A0AAP0MH19_9ROSI</name>
<dbReference type="CDD" id="cd06222">
    <property type="entry name" value="RNase_H_like"/>
    <property type="match status" value="1"/>
</dbReference>
<dbReference type="GO" id="GO:0006302">
    <property type="term" value="P:double-strand break repair"/>
    <property type="evidence" value="ECO:0007669"/>
    <property type="project" value="TreeGrafter"/>
</dbReference>
<keyword evidence="14" id="KW-1133">Transmembrane helix</keyword>
<evidence type="ECO:0000259" key="16">
    <source>
        <dbReference type="PROSITE" id="PS51059"/>
    </source>
</evidence>
<keyword evidence="14" id="KW-0812">Transmembrane</keyword>
<dbReference type="Pfam" id="PF02037">
    <property type="entry name" value="SAP"/>
    <property type="match status" value="1"/>
</dbReference>
<dbReference type="PANTHER" id="PTHR10459:SF60">
    <property type="entry name" value="POLY [ADP-RIBOSE] POLYMERASE 2"/>
    <property type="match status" value="1"/>
</dbReference>
<dbReference type="InterPro" id="IPR036361">
    <property type="entry name" value="SAP_dom_sf"/>
</dbReference>
<dbReference type="PROSITE" id="PS51060">
    <property type="entry name" value="PARP_ALPHA_HD"/>
    <property type="match status" value="1"/>
</dbReference>
<dbReference type="PROSITE" id="PS50800">
    <property type="entry name" value="SAP"/>
    <property type="match status" value="2"/>
</dbReference>
<feature type="domain" description="WGR" evidence="18">
    <location>
        <begin position="326"/>
        <end position="426"/>
    </location>
</feature>
<dbReference type="PANTHER" id="PTHR10459">
    <property type="entry name" value="DNA LIGASE"/>
    <property type="match status" value="1"/>
</dbReference>
<dbReference type="SUPFAM" id="SSF68906">
    <property type="entry name" value="SAP domain"/>
    <property type="match status" value="2"/>
</dbReference>
<feature type="domain" description="PARP catalytic" evidence="16">
    <location>
        <begin position="563"/>
        <end position="785"/>
    </location>
</feature>
<reference evidence="19 20" key="1">
    <citation type="submission" date="2024-05" db="EMBL/GenBank/DDBJ databases">
        <title>Haplotype-resolved chromosome-level genome assembly of Huyou (Citrus changshanensis).</title>
        <authorList>
            <person name="Miao C."/>
            <person name="Chen W."/>
            <person name="Wu Y."/>
            <person name="Wang L."/>
            <person name="Zhao S."/>
            <person name="Grierson D."/>
            <person name="Xu C."/>
            <person name="Chen K."/>
        </authorList>
    </citation>
    <scope>NUCLEOTIDE SEQUENCE [LARGE SCALE GENOMIC DNA]</scope>
    <source>
        <strain evidence="19">01-14</strain>
        <tissue evidence="19">Leaf</tissue>
    </source>
</reference>
<feature type="domain" description="SAP" evidence="15">
    <location>
        <begin position="248"/>
        <end position="282"/>
    </location>
</feature>
<evidence type="ECO:0000313" key="19">
    <source>
        <dbReference type="EMBL" id="KAK9201870.1"/>
    </source>
</evidence>
<keyword evidence="5 12" id="KW-0808">Transferase</keyword>
<dbReference type="InterPro" id="IPR008893">
    <property type="entry name" value="WGR_domain"/>
</dbReference>
<evidence type="ECO:0000256" key="5">
    <source>
        <dbReference type="ARBA" id="ARBA00022679"/>
    </source>
</evidence>
<evidence type="ECO:0000256" key="8">
    <source>
        <dbReference type="ARBA" id="ARBA00023242"/>
    </source>
</evidence>
<evidence type="ECO:0000256" key="10">
    <source>
        <dbReference type="ARBA" id="ARBA00024945"/>
    </source>
</evidence>
<dbReference type="Gene3D" id="1.10.720.30">
    <property type="entry name" value="SAP domain"/>
    <property type="match status" value="2"/>
</dbReference>
<dbReference type="CDD" id="cd01437">
    <property type="entry name" value="parp_like"/>
    <property type="match status" value="1"/>
</dbReference>
<dbReference type="SUPFAM" id="SSF56399">
    <property type="entry name" value="ADP-ribosylation"/>
    <property type="match status" value="1"/>
</dbReference>
<comment type="catalytic activity">
    <reaction evidence="11">
        <text>NAD(+) + (ADP-D-ribosyl)n-acceptor = nicotinamide + (ADP-D-ribosyl)n+1-acceptor + H(+).</text>
        <dbReference type="EC" id="2.4.2.30"/>
    </reaction>
</comment>
<dbReference type="Pfam" id="PF00644">
    <property type="entry name" value="PARP"/>
    <property type="match status" value="1"/>
</dbReference>